<keyword evidence="5" id="KW-0813">Transport</keyword>
<feature type="region of interest" description="Disordered" evidence="12">
    <location>
        <begin position="1322"/>
        <end position="1373"/>
    </location>
</feature>
<evidence type="ECO:0000256" key="5">
    <source>
        <dbReference type="ARBA" id="ARBA00022448"/>
    </source>
</evidence>
<feature type="region of interest" description="Disordered" evidence="12">
    <location>
        <begin position="1575"/>
        <end position="1594"/>
    </location>
</feature>
<dbReference type="PROSITE" id="PS50030">
    <property type="entry name" value="UBA"/>
    <property type="match status" value="1"/>
</dbReference>
<comment type="subcellular location">
    <subcellularLocation>
        <location evidence="2">Nucleus</location>
    </subcellularLocation>
</comment>
<dbReference type="GO" id="GO:0006511">
    <property type="term" value="P:ubiquitin-dependent protein catabolic process"/>
    <property type="evidence" value="ECO:0007669"/>
    <property type="project" value="TreeGrafter"/>
</dbReference>
<keyword evidence="16" id="KW-1185">Reference proteome</keyword>
<dbReference type="InterPro" id="IPR016024">
    <property type="entry name" value="ARM-type_fold"/>
</dbReference>
<dbReference type="Pfam" id="PF06012">
    <property type="entry name" value="DUF908"/>
    <property type="match status" value="1"/>
</dbReference>
<feature type="compositionally biased region" description="Acidic residues" evidence="12">
    <location>
        <begin position="2214"/>
        <end position="2264"/>
    </location>
</feature>
<evidence type="ECO:0000313" key="15">
    <source>
        <dbReference type="EMBL" id="OAQ31748.1"/>
    </source>
</evidence>
<feature type="domain" description="UBA" evidence="13">
    <location>
        <begin position="1266"/>
        <end position="1306"/>
    </location>
</feature>
<proteinExistence type="inferred from homology"/>
<evidence type="ECO:0000256" key="10">
    <source>
        <dbReference type="ARBA" id="ARBA00034494"/>
    </source>
</evidence>
<evidence type="ECO:0000256" key="4">
    <source>
        <dbReference type="ARBA" id="ARBA00012485"/>
    </source>
</evidence>
<organism evidence="15 16">
    <name type="scientific">Linnemannia elongata AG-77</name>
    <dbReference type="NCBI Taxonomy" id="1314771"/>
    <lineage>
        <taxon>Eukaryota</taxon>
        <taxon>Fungi</taxon>
        <taxon>Fungi incertae sedis</taxon>
        <taxon>Mucoromycota</taxon>
        <taxon>Mortierellomycotina</taxon>
        <taxon>Mortierellomycetes</taxon>
        <taxon>Mortierellales</taxon>
        <taxon>Mortierellaceae</taxon>
        <taxon>Linnemannia</taxon>
    </lineage>
</organism>
<dbReference type="InterPro" id="IPR050409">
    <property type="entry name" value="E3_ubiq-protein_ligase"/>
</dbReference>
<evidence type="ECO:0000256" key="1">
    <source>
        <dbReference type="ARBA" id="ARBA00000885"/>
    </source>
</evidence>
<dbReference type="Pfam" id="PF22562">
    <property type="entry name" value="UBA_7"/>
    <property type="match status" value="1"/>
</dbReference>
<dbReference type="InterPro" id="IPR010309">
    <property type="entry name" value="E3_Ub_ligase_DUF908"/>
</dbReference>
<feature type="region of interest" description="Disordered" evidence="12">
    <location>
        <begin position="1756"/>
        <end position="1804"/>
    </location>
</feature>
<dbReference type="GO" id="GO:0005634">
    <property type="term" value="C:nucleus"/>
    <property type="evidence" value="ECO:0007669"/>
    <property type="project" value="UniProtKB-SubCell"/>
</dbReference>
<feature type="region of interest" description="Disordered" evidence="12">
    <location>
        <begin position="2537"/>
        <end position="2562"/>
    </location>
</feature>
<accession>A0A197K3I4</accession>
<dbReference type="SMART" id="SM00119">
    <property type="entry name" value="HECTc"/>
    <property type="match status" value="1"/>
</dbReference>
<feature type="compositionally biased region" description="Basic and acidic residues" evidence="12">
    <location>
        <begin position="1783"/>
        <end position="1798"/>
    </location>
</feature>
<feature type="compositionally biased region" description="Low complexity" evidence="12">
    <location>
        <begin position="2792"/>
        <end position="2813"/>
    </location>
</feature>
<dbReference type="Pfam" id="PF14377">
    <property type="entry name" value="UBM"/>
    <property type="match status" value="2"/>
</dbReference>
<dbReference type="Gene3D" id="1.10.8.10">
    <property type="entry name" value="DNA helicase RuvA subunit, C-terminal domain"/>
    <property type="match status" value="1"/>
</dbReference>
<dbReference type="GO" id="GO:0061630">
    <property type="term" value="F:ubiquitin protein ligase activity"/>
    <property type="evidence" value="ECO:0007669"/>
    <property type="project" value="UniProtKB-EC"/>
</dbReference>
<feature type="region of interest" description="Disordered" evidence="12">
    <location>
        <begin position="2832"/>
        <end position="2862"/>
    </location>
</feature>
<dbReference type="Pfam" id="PF00632">
    <property type="entry name" value="HECT"/>
    <property type="match status" value="1"/>
</dbReference>
<evidence type="ECO:0000256" key="8">
    <source>
        <dbReference type="ARBA" id="ARBA00022816"/>
    </source>
</evidence>
<keyword evidence="7 11" id="KW-0833">Ubl conjugation pathway</keyword>
<dbReference type="GO" id="GO:0000209">
    <property type="term" value="P:protein polyubiquitination"/>
    <property type="evidence" value="ECO:0007669"/>
    <property type="project" value="TreeGrafter"/>
</dbReference>
<feature type="compositionally biased region" description="Low complexity" evidence="12">
    <location>
        <begin position="2717"/>
        <end position="2740"/>
    </location>
</feature>
<dbReference type="InterPro" id="IPR000569">
    <property type="entry name" value="HECT_dom"/>
</dbReference>
<feature type="region of interest" description="Disordered" evidence="12">
    <location>
        <begin position="1386"/>
        <end position="1414"/>
    </location>
</feature>
<reference evidence="15 16" key="1">
    <citation type="submission" date="2016-05" db="EMBL/GenBank/DDBJ databases">
        <title>Genome sequencing reveals origins of a unique bacterial endosymbiosis in the earliest lineages of terrestrial Fungi.</title>
        <authorList>
            <consortium name="DOE Joint Genome Institute"/>
            <person name="Uehling J."/>
            <person name="Gryganskyi A."/>
            <person name="Hameed K."/>
            <person name="Tschaplinski T."/>
            <person name="Misztal P."/>
            <person name="Wu S."/>
            <person name="Desiro A."/>
            <person name="Vande Pol N."/>
            <person name="Du Z.-Y."/>
            <person name="Zienkiewicz A."/>
            <person name="Zienkiewicz K."/>
            <person name="Morin E."/>
            <person name="Tisserant E."/>
            <person name="Splivallo R."/>
            <person name="Hainaut M."/>
            <person name="Henrissat B."/>
            <person name="Ohm R."/>
            <person name="Kuo A."/>
            <person name="Yan J."/>
            <person name="Lipzen A."/>
            <person name="Nolan M."/>
            <person name="Labutti K."/>
            <person name="Barry K."/>
            <person name="Goldstein A."/>
            <person name="Labbe J."/>
            <person name="Schadt C."/>
            <person name="Tuskan G."/>
            <person name="Grigoriev I."/>
            <person name="Martin F."/>
            <person name="Vilgalys R."/>
            <person name="Bonito G."/>
        </authorList>
    </citation>
    <scope>NUCLEOTIDE SEQUENCE [LARGE SCALE GENOMIC DNA]</scope>
    <source>
        <strain evidence="15 16">AG-77</strain>
    </source>
</reference>
<feature type="domain" description="HECT" evidence="14">
    <location>
        <begin position="3526"/>
        <end position="3862"/>
    </location>
</feature>
<dbReference type="CDD" id="cd00078">
    <property type="entry name" value="HECTc"/>
    <property type="match status" value="1"/>
</dbReference>
<comment type="catalytic activity">
    <reaction evidence="1">
        <text>S-ubiquitinyl-[E2 ubiquitin-conjugating enzyme]-L-cysteine + [acceptor protein]-L-lysine = [E2 ubiquitin-conjugating enzyme]-L-cysteine + N(6)-ubiquitinyl-[acceptor protein]-L-lysine.</text>
        <dbReference type="EC" id="2.3.2.26"/>
    </reaction>
</comment>
<dbReference type="PROSITE" id="PS50237">
    <property type="entry name" value="HECT"/>
    <property type="match status" value="1"/>
</dbReference>
<dbReference type="EC" id="2.3.2.26" evidence="4"/>
<feature type="compositionally biased region" description="Polar residues" evidence="12">
    <location>
        <begin position="3161"/>
        <end position="3182"/>
    </location>
</feature>
<feature type="compositionally biased region" description="Acidic residues" evidence="12">
    <location>
        <begin position="2326"/>
        <end position="2357"/>
    </location>
</feature>
<feature type="compositionally biased region" description="Basic residues" evidence="12">
    <location>
        <begin position="2313"/>
        <end position="2322"/>
    </location>
</feature>
<evidence type="ECO:0000256" key="7">
    <source>
        <dbReference type="ARBA" id="ARBA00022786"/>
    </source>
</evidence>
<dbReference type="SMART" id="SM00165">
    <property type="entry name" value="UBA"/>
    <property type="match status" value="1"/>
</dbReference>
<evidence type="ECO:0000256" key="3">
    <source>
        <dbReference type="ARBA" id="ARBA00004906"/>
    </source>
</evidence>
<dbReference type="Gene3D" id="3.30.2410.10">
    <property type="entry name" value="Hect, E3 ligase catalytic domain"/>
    <property type="match status" value="1"/>
</dbReference>
<feature type="region of interest" description="Disordered" evidence="12">
    <location>
        <begin position="2785"/>
        <end position="2813"/>
    </location>
</feature>
<evidence type="ECO:0000256" key="2">
    <source>
        <dbReference type="ARBA" id="ARBA00004123"/>
    </source>
</evidence>
<keyword evidence="9" id="KW-0539">Nucleus</keyword>
<gene>
    <name evidence="15" type="ORF">K457DRAFT_108892</name>
</gene>
<feature type="compositionally biased region" description="Basic and acidic residues" evidence="12">
    <location>
        <begin position="2295"/>
        <end position="2312"/>
    </location>
</feature>
<feature type="compositionally biased region" description="Basic and acidic residues" evidence="12">
    <location>
        <begin position="2649"/>
        <end position="2700"/>
    </location>
</feature>
<dbReference type="InterPro" id="IPR009060">
    <property type="entry name" value="UBA-like_sf"/>
</dbReference>
<feature type="compositionally biased region" description="Low complexity" evidence="12">
    <location>
        <begin position="252"/>
        <end position="271"/>
    </location>
</feature>
<feature type="compositionally biased region" description="Acidic residues" evidence="12">
    <location>
        <begin position="2278"/>
        <end position="2294"/>
    </location>
</feature>
<feature type="region of interest" description="Disordered" evidence="12">
    <location>
        <begin position="2107"/>
        <end position="2359"/>
    </location>
</feature>
<dbReference type="UniPathway" id="UPA00143"/>
<evidence type="ECO:0000256" key="12">
    <source>
        <dbReference type="SAM" id="MobiDB-lite"/>
    </source>
</evidence>
<dbReference type="FunFam" id="3.30.2160.10:FF:000001">
    <property type="entry name" value="E3 ubiquitin-protein ligase NEDD4-like"/>
    <property type="match status" value="1"/>
</dbReference>
<dbReference type="CDD" id="cd14291">
    <property type="entry name" value="UBA1_NUB1_like"/>
    <property type="match status" value="1"/>
</dbReference>
<dbReference type="SUPFAM" id="SSF46934">
    <property type="entry name" value="UBA-like"/>
    <property type="match status" value="1"/>
</dbReference>
<dbReference type="Pfam" id="PF06025">
    <property type="entry name" value="DUF913"/>
    <property type="match status" value="1"/>
</dbReference>
<dbReference type="EMBL" id="KV442028">
    <property type="protein sequence ID" value="OAQ31748.1"/>
    <property type="molecule type" value="Genomic_DNA"/>
</dbReference>
<feature type="region of interest" description="Disordered" evidence="12">
    <location>
        <begin position="2649"/>
        <end position="2740"/>
    </location>
</feature>
<feature type="compositionally biased region" description="Polar residues" evidence="12">
    <location>
        <begin position="230"/>
        <end position="247"/>
    </location>
</feature>
<feature type="region of interest" description="Disordered" evidence="12">
    <location>
        <begin position="3158"/>
        <end position="3200"/>
    </location>
</feature>
<feature type="region of interest" description="Disordered" evidence="12">
    <location>
        <begin position="206"/>
        <end position="271"/>
    </location>
</feature>
<feature type="compositionally biased region" description="Basic residues" evidence="12">
    <location>
        <begin position="2539"/>
        <end position="2557"/>
    </location>
</feature>
<feature type="compositionally biased region" description="Polar residues" evidence="12">
    <location>
        <begin position="1354"/>
        <end position="1364"/>
    </location>
</feature>
<name>A0A197K3I4_9FUNG</name>
<feature type="compositionally biased region" description="Low complexity" evidence="12">
    <location>
        <begin position="1322"/>
        <end position="1353"/>
    </location>
</feature>
<dbReference type="Gene3D" id="3.30.2160.10">
    <property type="entry name" value="Hect, E3 ligase catalytic domain"/>
    <property type="match status" value="1"/>
</dbReference>
<feature type="active site" description="Glycyl thioester intermediate" evidence="11">
    <location>
        <position position="3829"/>
    </location>
</feature>
<evidence type="ECO:0000256" key="6">
    <source>
        <dbReference type="ARBA" id="ARBA00022679"/>
    </source>
</evidence>
<sequence length="3862" mass="424575">MKIKKTPAKKLAQPPPAVKTLIQALTECPENEIPKLIEEVPEWSWPRGDIFLWVAVLNRFDDILDTLCKAHDVKKPCPKPFSESDRRLTLAILNFSRLLLENCTNRNLYASYEHLNDLLHSGDLDILESCLRLLLRPAQRHSAQRTAKSIFTVSQDRLLALTHSWGTKDHGLELLQLVDEGTQIPEKLSGLHFQFYRTATYNKPSNGATTAAGVTTPASSSASTSGSTTEPPQTSTAISATPLSSPAKQRRSSQSGSAATTTTSSSTPGSATEGLVVIQTADINKMGTSEYEILARYVKEYSIPEEHQFSLLNRIRVATAMRDPQRRRQLLMIRVLAIAVMSHVLPETVVTDKFFAFEPEIVQSLADLIHPDHKVSFDLQTAALFALDGLAHLRSKQADVLTAVNASASHGVLLYMLRKTVAGLDSDEVIYPQDFVDAIFAFIGYIISGQTGGNMVIAAGLVAVLLKLLVNKRSSQVKNVTKCIHLLDSLIYGYSSAFTSFCTSDGLNILVARIKDEVEYALGVVKDFEASQGSDKSSRLKESETSPVPFERTALLKSMFKLVLHMMQSPGTQEGLRNLIDTTLPATLKKIMEAPTALGAAVYAHAINTMASFIHNEPTSLAILQEANIPQTFLASVSKEIPTSPDVVMAIPGAFGAICLNSAGLTMFKESFDLKRLFDIFTSIPHVRAFQDNDGASNLGMTVDELVRHQPSLKPTVLTAVIAMLEQVFTMCRDITFADDLELSALHKERSKCVPAFGEVTEENAAKVPKKDGLVPPLIEAAAKFCESYFQNAAIAKDFLKSGGVDSLMKFYSLKTLPYDLANTSAFFTLSHLIKLLAETNPSIAIIAVVGEVQKHLDVVKPLLDSVNSGSDLAKFIDVSQSSDEDVAQGNQYLHALVSLNALSGLLSDMYLTPAFSHGRNHASVLAAFVAAKGDEVLNGLGKLHRMCIWETIALKRTLHQDWNDPNPKAKRPTNVALVPGTVDDNYEEPVAEVKESAEKATPKTDMFSPAAINTKYFKFVLTQTPHYITPLYQGITKMLFHRRDVDAVQRGSAFKIAGSLSRVLQSHISWARPAEAAVADRYTYLNAMLPLLPLLMLDDRNPPTLQTIVVVSFVRIEGLQTLFAALDSIWSAVASKSAAAEVQKMYVAIELILNVLQTIVSSKLLHDSSYTSSLISKDDKNRKSDFFDPHEFLVSIRLAVLPKVRKLWMDPSIRSCPAGVVRLLIQTLIIILRGDGEAKPEAPPAPSVIVGGGGAPHLFGARPLGPDPRRVATLVDMGFPRSAAEIALTRCGNQIERAAEYLLTHQDIVAAAIYDQERSAASSRTTPTTTAGAAAATAAPSTEGQSGSSTGENASATTSSNPPAETDSGDDDEERMLQRALNMSVDTEAATSSADVSMAESAGTTSPKLLDQDFTPEAHKARQQELKDARQEVRDTLVERSLELLPLIDGIIFYVRDIFTYLCKDKDSTVLEGLVDVTVTAGQKHDAADTEHSQETGELFGAHLRLLALLFGEANIQTAMESNVRKLLPQFMSTLAKVASSTSSQKKESSWLSPLLLMVEGFVSLSDEIKSVPDEAAGDAKSKASQEDQAMSEPLVAESDLGALLKHCISLLKQVDLSKDVVISVFRILVRLTRHHSLAVEFLEAQGLALMSATLKPESIGVQGQQSYIIMVMRHIIEDTTVLQATMEREIVRWFSQPSRPRAGDIASYLRHNSFLGLRDVDAFISGTLKVCSVTRYDAAHRAVQLTLTKFMEQQKHDETKNKSKDEIDSTATPAVAASENDADKAKEKAQESKADELAAAGSSSSASAPVTAAVADATKKYSSEVSEAVMNFLVNELLNCRMTATVPEQSASSTGAAIEPATTTLVSAPETPASGAKSGTTTTTPEVALDPEFVHRCFLLQCLNELVASYPCCRVDLMNYSRKKRDPLNTASKPRTNWLGYLLNDLIPYRGTVGQLSNTEIRKQSIESNFASSVLVAMCLNSDEEEEKKPFSETVQVRRFIVDGITRAFKDAMLSTEPIELKYGKFLALSELSYKLLGASAAPGVLPKSTNDVSMNVVKVMLEKNFIMTLTNVVADIDLNYPHAKVMVTALLRPLESLTRLSLKMSRASDSNASKPRRRSTPLSAGGSGAGSGDDAPDLYRNSSLGMFDGTNIESEEDGETGDSSGDEDMFEGEEYDEDDASDASDLSEEDMSDDDEDDIDADEDAIRNPFADDDDDEHEGSDDEDHDEDDGMDEDNEDDDDIDAEIQEALDRDEEEDEDLVMEWGAGRHRPVMLGEDEIEEVIDDDDDLEEHDDHSDLDHYDDHPDLAHPHHHQHHHHHSGDDGTEDDEDEGDEDDEDASDDDDDDLEDDDDMGDHEGIEADEFEAHRHQGRNAPWDMTSTFVINDNALQNGRPLFEPANRRGRLSAQDRAFLWDEPAGEPGRFSYLHDHALTALAGGARTTHAQGADDVITHPLLAQPASATATGNPDNHRPRGAGPRVITDWQSFEELLQGNAQQVIGSLLNGGAIRAGHSGAFRVEVNNDHSTTLIPIDRPGGHHNHHHHHHHHHHGHQHNFHGPNGDTITATISIGNGSTDNMAAGHKSDMFAVVNEFVPFTTPQRWSQECRMMYGATAQAKAARIQNHLINALIPAAKEAERLKLEREAKEMEQRRKVDAERRKALEEKRKAEEEAQRIKKEEEEKARAAEAQAEAEREAARQAEAAAARLARGETGEPESPSAAEGSSPSGVSAAAEPTAAATPPRKLVMIDGELVDITDSDIDADFLEALPEDMRREVYNDYLQSHRPPAAPASSSVANANTNNSVASNANSASNNINSEFLNALPQEMREELDELMRGPRPAPSSEPARRALQTARPSDPTRLLSQLIPDLRQAMGEELAASLPQSLLNDTQAFLNNLPRSLRGIRDPRSDIGGDFLRSGTSAVPAAKKSTVPREAIQLVDKASLATLIRLMFLSQPLPRNILNKLLVNLCENSKTRAELLSLLLSILQDGGADLAAVDRSFAQMSLRGKPLFKAHQQAKSSKGSSAPTPAPVSMDNVPNLVARRCFEALHYIVSYNEQASTFFLSEHEAVTLKRGGKKGKGKEKAIESKYPIVLLLDLLERPAFVQNAALMEQLMTLLSIICRPLATLAKPKEESDKEKTADEDKEKKQEEAIVANVASDASSGTNAATAVPATESNATAKTEEATGSDAKPEAKTADEQNDFQAPVIPDHCLQLVVRVLTAGECSSRTFQYTLSVIQNLSLLTGARDIITTELVSAARDLGADIREDLDTLSQTLENAMSGVDVQGMALEKFSPASSKQAKLLRALKTIDYMYSRKQAPANAPVAQVNIELAPTVDPEEADSVLPRSMRDINSELLNLNKDEEKVTEIYDSLSFHELWTKVGSTLEQIHERSDMIHVATVLLPLIESFMVVCKYVGLRPSTLEVEEEVCKANTNSTEELFLQFTEKHSKILNIMVRNNPALMSGSFSLLVHNPKMLEFDNKRNYFTQQLHKRNTARDLYGSLQMNVRREWVFMDSYSHWQARTGDEIKYSKLNVKFHGEEGVDGGGVTREWFQVLARQMFNPDYAMFKTSAADKLTYQPNRASWVNPDHLLFFRFVGRVIGKAIYDGRLLDAYFTRSFYKHILGRPVDYRDVEAIDPEYYKSLVWMLENDITDIVDETFSVETDDFGNKKTVDLKPNGRNIPVTEENKHEYVKYITEQKLTLAIKDQIHSFLSGFHDIIPAHLISIFNEQELELLISGLPDIDIDEWKNNAEYQNYTQSSPQILNFWRAVRSFDQTERAKLLQFVTGTSKVPLGGFAQLQGISGIQKFQIHKDFSSTKRLPSAHTCFNQLDLPEYETYEELRQQLLTAISECSTGFAFA</sequence>
<dbReference type="InterPro" id="IPR015940">
    <property type="entry name" value="UBA"/>
</dbReference>
<evidence type="ECO:0000259" key="13">
    <source>
        <dbReference type="PROSITE" id="PS50030"/>
    </source>
</evidence>
<dbReference type="InterPro" id="IPR010314">
    <property type="entry name" value="E3_Ub_ligase_DUF913"/>
</dbReference>
<keyword evidence="8" id="KW-0509">mRNA transport</keyword>
<dbReference type="FunFam" id="3.90.1750.10:FF:000003">
    <property type="entry name" value="E3 ubiquitin-protein ligase UPL1"/>
    <property type="match status" value="1"/>
</dbReference>
<keyword evidence="6" id="KW-0808">Transferase</keyword>
<dbReference type="SUPFAM" id="SSF56204">
    <property type="entry name" value="Hect, E3 ligase catalytic domain"/>
    <property type="match status" value="1"/>
</dbReference>
<evidence type="ECO:0000256" key="9">
    <source>
        <dbReference type="ARBA" id="ARBA00023242"/>
    </source>
</evidence>
<dbReference type="SUPFAM" id="SSF48371">
    <property type="entry name" value="ARM repeat"/>
    <property type="match status" value="1"/>
</dbReference>
<dbReference type="InterPro" id="IPR035983">
    <property type="entry name" value="Hect_E3_ubiquitin_ligase"/>
</dbReference>
<feature type="compositionally biased region" description="Basic and acidic residues" evidence="12">
    <location>
        <begin position="1575"/>
        <end position="1587"/>
    </location>
</feature>
<evidence type="ECO:0000256" key="11">
    <source>
        <dbReference type="PROSITE-ProRule" id="PRU00104"/>
    </source>
</evidence>
<feature type="compositionally biased region" description="Low complexity" evidence="12">
    <location>
        <begin position="206"/>
        <end position="229"/>
    </location>
</feature>
<dbReference type="Gene3D" id="3.90.1750.10">
    <property type="entry name" value="Hect, E3 ligase catalytic domains"/>
    <property type="match status" value="1"/>
</dbReference>
<dbReference type="InterPro" id="IPR025527">
    <property type="entry name" value="HUWE1/Rev1_UBM"/>
</dbReference>
<feature type="compositionally biased region" description="Acidic residues" evidence="12">
    <location>
        <begin position="2156"/>
        <end position="2206"/>
    </location>
</feature>
<comment type="similarity">
    <text evidence="10">Belongs to the UPL family. TOM1/PTR1 subfamily.</text>
</comment>
<dbReference type="FunFam" id="3.30.2410.10:FF:000004">
    <property type="entry name" value="E3 ubiquitin-protein ligase HUWE1, variant"/>
    <property type="match status" value="1"/>
</dbReference>
<dbReference type="OrthoDB" id="8068875at2759"/>
<evidence type="ECO:0000259" key="14">
    <source>
        <dbReference type="PROSITE" id="PS50237"/>
    </source>
</evidence>
<evidence type="ECO:0000313" key="16">
    <source>
        <dbReference type="Proteomes" id="UP000078512"/>
    </source>
</evidence>
<feature type="compositionally biased region" description="Basic and acidic residues" evidence="12">
    <location>
        <begin position="1756"/>
        <end position="1769"/>
    </location>
</feature>
<dbReference type="GO" id="GO:0051028">
    <property type="term" value="P:mRNA transport"/>
    <property type="evidence" value="ECO:0007669"/>
    <property type="project" value="UniProtKB-KW"/>
</dbReference>
<dbReference type="PANTHER" id="PTHR11254:SF67">
    <property type="entry name" value="E3 UBIQUITIN-PROTEIN LIGASE HUWE1"/>
    <property type="match status" value="1"/>
</dbReference>
<protein>
    <recommendedName>
        <fullName evidence="4">HECT-type E3 ubiquitin transferase</fullName>
        <ecNumber evidence="4">2.3.2.26</ecNumber>
    </recommendedName>
</protein>
<dbReference type="STRING" id="1314771.A0A197K3I4"/>
<dbReference type="GO" id="GO:0005737">
    <property type="term" value="C:cytoplasm"/>
    <property type="evidence" value="ECO:0007669"/>
    <property type="project" value="TreeGrafter"/>
</dbReference>
<dbReference type="Proteomes" id="UP000078512">
    <property type="component" value="Unassembled WGS sequence"/>
</dbReference>
<dbReference type="PANTHER" id="PTHR11254">
    <property type="entry name" value="HECT DOMAIN UBIQUITIN-PROTEIN LIGASE"/>
    <property type="match status" value="1"/>
</dbReference>
<comment type="pathway">
    <text evidence="3">Protein modification; protein ubiquitination.</text>
</comment>